<comment type="caution">
    <text evidence="1">The sequence shown here is derived from an EMBL/GenBank/DDBJ whole genome shotgun (WGS) entry which is preliminary data.</text>
</comment>
<feature type="non-terminal residue" evidence="1">
    <location>
        <position position="1"/>
    </location>
</feature>
<accession>A0A7D9EXS5</accession>
<organism evidence="1 2">
    <name type="scientific">Paramuricea clavata</name>
    <name type="common">Red gorgonian</name>
    <name type="synonym">Violescent sea-whip</name>
    <dbReference type="NCBI Taxonomy" id="317549"/>
    <lineage>
        <taxon>Eukaryota</taxon>
        <taxon>Metazoa</taxon>
        <taxon>Cnidaria</taxon>
        <taxon>Anthozoa</taxon>
        <taxon>Octocorallia</taxon>
        <taxon>Malacalcyonacea</taxon>
        <taxon>Plexauridae</taxon>
        <taxon>Paramuricea</taxon>
    </lineage>
</organism>
<gene>
    <name evidence="1" type="ORF">PACLA_8A019312</name>
</gene>
<sequence>MVYRCSMCVGYLTVSLPELLDHLRRSHSNYPNFHVLCGLDGCPRTYKRVVSFRNHLIRKHNIYGKENEPVINNDENPRDMNIDGENDPAIQENDAEPAHEPRKIVLRRYHVKVRRGRKLKVVEKTDDAFYIPLLESLQQLLNDEAILEEVENSHARDDGYLNDFCDTDYFKDHPLFGLDPYALQLLLYFDELEVCNPLGSRANKLNLDSGYTFIVDKEERHLRGTLAYVSADNLRAQYLGGFKQGSQSHRKCRECMGINDQIQSM</sequence>
<dbReference type="EMBL" id="CACRXK020010589">
    <property type="protein sequence ID" value="CAB4019697.1"/>
    <property type="molecule type" value="Genomic_DNA"/>
</dbReference>
<proteinExistence type="predicted"/>
<evidence type="ECO:0000313" key="1">
    <source>
        <dbReference type="EMBL" id="CAB4019697.1"/>
    </source>
</evidence>
<dbReference type="OrthoDB" id="10068926at2759"/>
<dbReference type="AlphaFoldDB" id="A0A7D9EXS5"/>
<protein>
    <submittedName>
        <fullName evidence="1">Uncharacterized protein</fullName>
    </submittedName>
</protein>
<name>A0A7D9EXS5_PARCT</name>
<reference evidence="1" key="1">
    <citation type="submission" date="2020-04" db="EMBL/GenBank/DDBJ databases">
        <authorList>
            <person name="Alioto T."/>
            <person name="Alioto T."/>
            <person name="Gomez Garrido J."/>
        </authorList>
    </citation>
    <scope>NUCLEOTIDE SEQUENCE</scope>
    <source>
        <strain evidence="1">A484AB</strain>
    </source>
</reference>
<evidence type="ECO:0000313" key="2">
    <source>
        <dbReference type="Proteomes" id="UP001152795"/>
    </source>
</evidence>
<dbReference type="Proteomes" id="UP001152795">
    <property type="component" value="Unassembled WGS sequence"/>
</dbReference>
<dbReference type="SMART" id="SM00355">
    <property type="entry name" value="ZnF_C2H2"/>
    <property type="match status" value="2"/>
</dbReference>
<keyword evidence="2" id="KW-1185">Reference proteome</keyword>
<dbReference type="InterPro" id="IPR013087">
    <property type="entry name" value="Znf_C2H2_type"/>
</dbReference>